<dbReference type="Proteomes" id="UP000783686">
    <property type="component" value="Unassembled WGS sequence"/>
</dbReference>
<keyword evidence="4" id="KW-1185">Reference proteome</keyword>
<keyword evidence="2" id="KW-0732">Signal</keyword>
<dbReference type="EMBL" id="CAJFCW020000004">
    <property type="protein sequence ID" value="CAG9113398.1"/>
    <property type="molecule type" value="Genomic_DNA"/>
</dbReference>
<dbReference type="AlphaFoldDB" id="A0A811KUE2"/>
<dbReference type="PROSITE" id="PS51257">
    <property type="entry name" value="PROKAR_LIPOPROTEIN"/>
    <property type="match status" value="1"/>
</dbReference>
<organism evidence="3 4">
    <name type="scientific">Bursaphelenchus okinawaensis</name>
    <dbReference type="NCBI Taxonomy" id="465554"/>
    <lineage>
        <taxon>Eukaryota</taxon>
        <taxon>Metazoa</taxon>
        <taxon>Ecdysozoa</taxon>
        <taxon>Nematoda</taxon>
        <taxon>Chromadorea</taxon>
        <taxon>Rhabditida</taxon>
        <taxon>Tylenchina</taxon>
        <taxon>Tylenchomorpha</taxon>
        <taxon>Aphelenchoidea</taxon>
        <taxon>Aphelenchoididae</taxon>
        <taxon>Bursaphelenchus</taxon>
    </lineage>
</organism>
<evidence type="ECO:0000256" key="1">
    <source>
        <dbReference type="SAM" id="MobiDB-lite"/>
    </source>
</evidence>
<reference evidence="3" key="1">
    <citation type="submission" date="2020-09" db="EMBL/GenBank/DDBJ databases">
        <authorList>
            <person name="Kikuchi T."/>
        </authorList>
    </citation>
    <scope>NUCLEOTIDE SEQUENCE</scope>
    <source>
        <strain evidence="3">SH1</strain>
    </source>
</reference>
<gene>
    <name evidence="3" type="ORF">BOKJ2_LOCUS8844</name>
</gene>
<name>A0A811KUE2_9BILA</name>
<dbReference type="Proteomes" id="UP000614601">
    <property type="component" value="Unassembled WGS sequence"/>
</dbReference>
<evidence type="ECO:0000313" key="4">
    <source>
        <dbReference type="Proteomes" id="UP000614601"/>
    </source>
</evidence>
<feature type="region of interest" description="Disordered" evidence="1">
    <location>
        <begin position="57"/>
        <end position="110"/>
    </location>
</feature>
<evidence type="ECO:0000256" key="2">
    <source>
        <dbReference type="SAM" id="SignalP"/>
    </source>
</evidence>
<sequence length="110" mass="12189">MSNRWVLCVLAVAAVACAHDNSINEDNDVKNDAAAGHYYRVRRAYYIPFRTPWYGQAPGNYDPPSPQQYGAPYRQNKDAEAVPPSTAPDSYPVEPEHPAPAGSTVYKHII</sequence>
<evidence type="ECO:0000313" key="3">
    <source>
        <dbReference type="EMBL" id="CAD5220238.1"/>
    </source>
</evidence>
<proteinExistence type="predicted"/>
<protein>
    <submittedName>
        <fullName evidence="3">Uncharacterized protein</fullName>
    </submittedName>
</protein>
<feature type="chain" id="PRO_5036408402" evidence="2">
    <location>
        <begin position="19"/>
        <end position="110"/>
    </location>
</feature>
<accession>A0A811KUE2</accession>
<dbReference type="EMBL" id="CAJFDH010000004">
    <property type="protein sequence ID" value="CAD5220238.1"/>
    <property type="molecule type" value="Genomic_DNA"/>
</dbReference>
<feature type="signal peptide" evidence="2">
    <location>
        <begin position="1"/>
        <end position="18"/>
    </location>
</feature>
<comment type="caution">
    <text evidence="3">The sequence shown here is derived from an EMBL/GenBank/DDBJ whole genome shotgun (WGS) entry which is preliminary data.</text>
</comment>